<evidence type="ECO:0000313" key="3">
    <source>
        <dbReference type="EMBL" id="MBB1258401.1"/>
    </source>
</evidence>
<evidence type="ECO:0000313" key="5">
    <source>
        <dbReference type="Proteomes" id="UP000320857"/>
    </source>
</evidence>
<comment type="caution">
    <text evidence="4">The sequence shown here is derived from an EMBL/GenBank/DDBJ whole genome shotgun (WGS) entry which is preliminary data.</text>
</comment>
<keyword evidence="1" id="KW-0812">Transmembrane</keyword>
<evidence type="ECO:0000313" key="7">
    <source>
        <dbReference type="Proteomes" id="UP000525686"/>
    </source>
</evidence>
<dbReference type="EMBL" id="JABJXA010000023">
    <property type="protein sequence ID" value="MBB1258401.1"/>
    <property type="molecule type" value="Genomic_DNA"/>
</dbReference>
<evidence type="ECO:0000313" key="2">
    <source>
        <dbReference type="EMBL" id="MBB1253776.1"/>
    </source>
</evidence>
<dbReference type="Proteomes" id="UP000320857">
    <property type="component" value="Unassembled WGS sequence"/>
</dbReference>
<reference evidence="6 7" key="2">
    <citation type="submission" date="2020-05" db="EMBL/GenBank/DDBJ databases">
        <title>Classification of alakaliphilic streptomycetes isolated from an alkaline soil next to Lonar Crater, India and a proposal for the recognition of Streptomyces alkaliterrae sp. nov.</title>
        <authorList>
            <person name="Golinska P."/>
        </authorList>
    </citation>
    <scope>NUCLEOTIDE SEQUENCE [LARGE SCALE GENOMIC DNA]</scope>
    <source>
        <strain evidence="7">OF3</strain>
        <strain evidence="6">OF8</strain>
    </source>
</reference>
<feature type="transmembrane region" description="Helical" evidence="1">
    <location>
        <begin position="135"/>
        <end position="155"/>
    </location>
</feature>
<feature type="transmembrane region" description="Helical" evidence="1">
    <location>
        <begin position="69"/>
        <end position="90"/>
    </location>
</feature>
<reference evidence="2" key="3">
    <citation type="journal article" name="Syst. Appl. Microbiol.">
        <title>Streptomyces alkaliterrae sp. nov., isolated from an alkaline soil, and emended descriptions of Streptomyces alkaliphilus, Streptomyces calidiresistens and Streptomyces durbertensis.</title>
        <authorList>
            <person name="Swiecimska M."/>
            <person name="Golinska P."/>
            <person name="Nouioui I."/>
            <person name="Wypij M."/>
            <person name="Rai M."/>
            <person name="Sangal V."/>
            <person name="Goodfellow M."/>
        </authorList>
    </citation>
    <scope>NUCLEOTIDE SEQUENCE</scope>
    <source>
        <strain evidence="2">OF3</strain>
        <strain evidence="3">OF8</strain>
    </source>
</reference>
<evidence type="ECO:0000313" key="4">
    <source>
        <dbReference type="EMBL" id="MQS02233.1"/>
    </source>
</evidence>
<protein>
    <submittedName>
        <fullName evidence="4">Uncharacterized protein</fullName>
    </submittedName>
</protein>
<name>A0A5P0YPE8_9ACTN</name>
<dbReference type="OrthoDB" id="1550909at2"/>
<proteinExistence type="predicted"/>
<organism evidence="4 5">
    <name type="scientific">Streptomyces alkaliterrae</name>
    <dbReference type="NCBI Taxonomy" id="2213162"/>
    <lineage>
        <taxon>Bacteria</taxon>
        <taxon>Bacillati</taxon>
        <taxon>Actinomycetota</taxon>
        <taxon>Actinomycetes</taxon>
        <taxon>Kitasatosporales</taxon>
        <taxon>Streptomycetaceae</taxon>
        <taxon>Streptomyces</taxon>
    </lineage>
</organism>
<feature type="transmembrane region" description="Helical" evidence="1">
    <location>
        <begin position="44"/>
        <end position="63"/>
    </location>
</feature>
<dbReference type="AlphaFoldDB" id="A0A5P0YPE8"/>
<dbReference type="EMBL" id="VJYK02000079">
    <property type="protein sequence ID" value="MQS02233.1"/>
    <property type="molecule type" value="Genomic_DNA"/>
</dbReference>
<reference evidence="4 5" key="1">
    <citation type="submission" date="2019-10" db="EMBL/GenBank/DDBJ databases">
        <title>Streptomyces sp. nov., a novel actinobacterium isolated from alkaline environment.</title>
        <authorList>
            <person name="Golinska P."/>
        </authorList>
    </citation>
    <scope>NUCLEOTIDE SEQUENCE [LARGE SCALE GENOMIC DNA]</scope>
    <source>
        <strain evidence="4 5">OF1</strain>
    </source>
</reference>
<feature type="transmembrane region" description="Helical" evidence="1">
    <location>
        <begin position="162"/>
        <end position="179"/>
    </location>
</feature>
<dbReference type="Proteomes" id="UP000525686">
    <property type="component" value="Unassembled WGS sequence"/>
</dbReference>
<dbReference type="EMBL" id="JABJWZ010000069">
    <property type="protein sequence ID" value="MBB1253776.1"/>
    <property type="molecule type" value="Genomic_DNA"/>
</dbReference>
<feature type="transmembrane region" description="Helical" evidence="1">
    <location>
        <begin position="111"/>
        <end position="129"/>
    </location>
</feature>
<keyword evidence="1" id="KW-1133">Transmembrane helix</keyword>
<evidence type="ECO:0000313" key="6">
    <source>
        <dbReference type="Proteomes" id="UP000517765"/>
    </source>
</evidence>
<dbReference type="Proteomes" id="UP000517765">
    <property type="component" value="Unassembled WGS sequence"/>
</dbReference>
<sequence>MTGRRPVTERADIRISWEMPATPSGLAGRVERFMGPGKRRSESAVELGGGALCALLLAAGVWASGAVEGWSAAQLAVVALIGLDLVGGVLTNSTNAAKRWYHRAAPGARRARLLFVAAHLAHLAAMGLVVLSGDWLWMAGNAALLAVGAVGVEFAPLHLRRPVSMVVLTAAVTVNLFWLDVPPQLAWFAPLFFLKLVVCHLVPEAPLERARDV</sequence>
<keyword evidence="5" id="KW-1185">Reference proteome</keyword>
<gene>
    <name evidence="4" type="ORF">FNX44_010165</name>
    <name evidence="2" type="ORF">H3146_10410</name>
    <name evidence="3" type="ORF">H3147_06090</name>
</gene>
<keyword evidence="1" id="KW-0472">Membrane</keyword>
<evidence type="ECO:0000256" key="1">
    <source>
        <dbReference type="SAM" id="Phobius"/>
    </source>
</evidence>
<accession>A0A5P0YPE8</accession>